<keyword evidence="3" id="KW-1185">Reference proteome</keyword>
<sequence>MKMNVQTLAWLMLAIALVFMMAYQAEAAPTTPETEIVEPHCILCGPDECDPCYSKDPNGVCRPIFGCVP</sequence>
<feature type="signal peptide" evidence="1">
    <location>
        <begin position="1"/>
        <end position="27"/>
    </location>
</feature>
<reference evidence="2 3" key="1">
    <citation type="submission" date="2023-11" db="EMBL/GenBank/DDBJ databases">
        <title>Halocaridina rubra genome assembly.</title>
        <authorList>
            <person name="Smith C."/>
        </authorList>
    </citation>
    <scope>NUCLEOTIDE SEQUENCE [LARGE SCALE GENOMIC DNA]</scope>
    <source>
        <strain evidence="2">EP-1</strain>
        <tissue evidence="2">Whole</tissue>
    </source>
</reference>
<feature type="chain" id="PRO_5042948718" evidence="1">
    <location>
        <begin position="28"/>
        <end position="69"/>
    </location>
</feature>
<gene>
    <name evidence="2" type="ORF">SK128_022836</name>
</gene>
<evidence type="ECO:0000313" key="2">
    <source>
        <dbReference type="EMBL" id="KAK7056533.1"/>
    </source>
</evidence>
<dbReference type="EMBL" id="JAXCGZ010021232">
    <property type="protein sequence ID" value="KAK7056533.1"/>
    <property type="molecule type" value="Genomic_DNA"/>
</dbReference>
<evidence type="ECO:0000256" key="1">
    <source>
        <dbReference type="SAM" id="SignalP"/>
    </source>
</evidence>
<organism evidence="2 3">
    <name type="scientific">Halocaridina rubra</name>
    <name type="common">Hawaiian red shrimp</name>
    <dbReference type="NCBI Taxonomy" id="373956"/>
    <lineage>
        <taxon>Eukaryota</taxon>
        <taxon>Metazoa</taxon>
        <taxon>Ecdysozoa</taxon>
        <taxon>Arthropoda</taxon>
        <taxon>Crustacea</taxon>
        <taxon>Multicrustacea</taxon>
        <taxon>Malacostraca</taxon>
        <taxon>Eumalacostraca</taxon>
        <taxon>Eucarida</taxon>
        <taxon>Decapoda</taxon>
        <taxon>Pleocyemata</taxon>
        <taxon>Caridea</taxon>
        <taxon>Atyoidea</taxon>
        <taxon>Atyidae</taxon>
        <taxon>Halocaridina</taxon>
    </lineage>
</organism>
<comment type="caution">
    <text evidence="2">The sequence shown here is derived from an EMBL/GenBank/DDBJ whole genome shotgun (WGS) entry which is preliminary data.</text>
</comment>
<proteinExistence type="predicted"/>
<accession>A0AAN8WMX3</accession>
<keyword evidence="1" id="KW-0732">Signal</keyword>
<dbReference type="Proteomes" id="UP001381693">
    <property type="component" value="Unassembled WGS sequence"/>
</dbReference>
<protein>
    <submittedName>
        <fullName evidence="2">Uncharacterized protein</fullName>
    </submittedName>
</protein>
<name>A0AAN8WMX3_HALRR</name>
<dbReference type="AlphaFoldDB" id="A0AAN8WMX3"/>
<evidence type="ECO:0000313" key="3">
    <source>
        <dbReference type="Proteomes" id="UP001381693"/>
    </source>
</evidence>